<name>A0ABY4G4J3_9BACT</name>
<keyword evidence="4" id="KW-1003">Cell membrane</keyword>
<dbReference type="Pfam" id="PF03544">
    <property type="entry name" value="TonB_C"/>
    <property type="match status" value="2"/>
</dbReference>
<organism evidence="12 13">
    <name type="scientific">Hymenobacter volaticus</name>
    <dbReference type="NCBI Taxonomy" id="2932254"/>
    <lineage>
        <taxon>Bacteria</taxon>
        <taxon>Pseudomonadati</taxon>
        <taxon>Bacteroidota</taxon>
        <taxon>Cytophagia</taxon>
        <taxon>Cytophagales</taxon>
        <taxon>Hymenobacteraceae</taxon>
        <taxon>Hymenobacter</taxon>
    </lineage>
</organism>
<keyword evidence="13" id="KW-1185">Reference proteome</keyword>
<keyword evidence="7" id="KW-0653">Protein transport</keyword>
<dbReference type="PANTHER" id="PTHR33446:SF2">
    <property type="entry name" value="PROTEIN TONB"/>
    <property type="match status" value="1"/>
</dbReference>
<accession>A0ABY4G4J3</accession>
<evidence type="ECO:0000313" key="13">
    <source>
        <dbReference type="Proteomes" id="UP000830401"/>
    </source>
</evidence>
<evidence type="ECO:0000256" key="10">
    <source>
        <dbReference type="SAM" id="SignalP"/>
    </source>
</evidence>
<evidence type="ECO:0000256" key="3">
    <source>
        <dbReference type="ARBA" id="ARBA00022448"/>
    </source>
</evidence>
<feature type="signal peptide" evidence="10">
    <location>
        <begin position="1"/>
        <end position="21"/>
    </location>
</feature>
<dbReference type="NCBIfam" id="TIGR01352">
    <property type="entry name" value="tonB_Cterm"/>
    <property type="match status" value="2"/>
</dbReference>
<dbReference type="PANTHER" id="PTHR33446">
    <property type="entry name" value="PROTEIN TONB-RELATED"/>
    <property type="match status" value="1"/>
</dbReference>
<protein>
    <submittedName>
        <fullName evidence="12">Energy transducer TonB</fullName>
    </submittedName>
</protein>
<dbReference type="InterPro" id="IPR051045">
    <property type="entry name" value="TonB-dependent_transducer"/>
</dbReference>
<evidence type="ECO:0000256" key="8">
    <source>
        <dbReference type="ARBA" id="ARBA00022989"/>
    </source>
</evidence>
<dbReference type="Proteomes" id="UP000830401">
    <property type="component" value="Chromosome"/>
</dbReference>
<evidence type="ECO:0000256" key="6">
    <source>
        <dbReference type="ARBA" id="ARBA00022692"/>
    </source>
</evidence>
<dbReference type="Gene3D" id="3.30.1150.10">
    <property type="match status" value="3"/>
</dbReference>
<evidence type="ECO:0000256" key="9">
    <source>
        <dbReference type="ARBA" id="ARBA00023136"/>
    </source>
</evidence>
<dbReference type="EMBL" id="CP095061">
    <property type="protein sequence ID" value="UOQ65788.1"/>
    <property type="molecule type" value="Genomic_DNA"/>
</dbReference>
<feature type="chain" id="PRO_5046682254" evidence="10">
    <location>
        <begin position="22"/>
        <end position="390"/>
    </location>
</feature>
<keyword evidence="8" id="KW-1133">Transmembrane helix</keyword>
<evidence type="ECO:0000256" key="4">
    <source>
        <dbReference type="ARBA" id="ARBA00022475"/>
    </source>
</evidence>
<dbReference type="InterPro" id="IPR037682">
    <property type="entry name" value="TonB_C"/>
</dbReference>
<comment type="similarity">
    <text evidence="2">Belongs to the TonB family.</text>
</comment>
<sequence>MNKHLLLISSAFLLLSRPISAQSLSPTSSDTVRVGGKIYTYVEQMPVFPGGQAALFQTIGQTIIYPTEALQQRLEGRVFVNFVVGSSGKVQDVKISKGAHPLLDNEAMRAVSALPSFTPGKQVGRPVPVAFTLPIVFKLPTNIEQILAERANPTPQSSIATSSDTEAKYPGGPEALLAYLATAPCPEAARAAQVQGRVFVKIKLDSDGRITEAKPLASPNATQLVNGKSRATTEALNKVLEQTAIQWVAAMPAWIPARKNGAAVASYSITLPVVFGPSLVATEKVYPYADQMPVFKNPVEAGGLQASIQRAATYPPQAMRNKVQGTVYVYFVVNEVGTLEQAQIISSPSSELDASVLAAIRSQSAAITPAQHQGKPVKVFYVMPFNFRMI</sequence>
<feature type="domain" description="TonB C-terminal" evidence="11">
    <location>
        <begin position="299"/>
        <end position="390"/>
    </location>
</feature>
<keyword evidence="10" id="KW-0732">Signal</keyword>
<proteinExistence type="inferred from homology"/>
<keyword evidence="5" id="KW-0997">Cell inner membrane</keyword>
<evidence type="ECO:0000256" key="5">
    <source>
        <dbReference type="ARBA" id="ARBA00022519"/>
    </source>
</evidence>
<keyword evidence="3" id="KW-0813">Transport</keyword>
<dbReference type="RefSeq" id="WP_245119769.1">
    <property type="nucleotide sequence ID" value="NZ_CP095061.1"/>
</dbReference>
<gene>
    <name evidence="12" type="ORF">MUN86_20030</name>
</gene>
<evidence type="ECO:0000256" key="2">
    <source>
        <dbReference type="ARBA" id="ARBA00006555"/>
    </source>
</evidence>
<keyword evidence="6" id="KW-0812">Transmembrane</keyword>
<keyword evidence="9" id="KW-0472">Membrane</keyword>
<feature type="domain" description="TonB C-terminal" evidence="11">
    <location>
        <begin position="50"/>
        <end position="146"/>
    </location>
</feature>
<reference evidence="12" key="1">
    <citation type="submission" date="2022-04" db="EMBL/GenBank/DDBJ databases">
        <title>Hymenobacter sp. isolated from the air.</title>
        <authorList>
            <person name="Won M."/>
            <person name="Lee C.-M."/>
            <person name="Woen H.-Y."/>
            <person name="Kwon S.-W."/>
        </authorList>
    </citation>
    <scope>NUCLEOTIDE SEQUENCE</scope>
    <source>
        <strain evidence="12">5420S-77</strain>
    </source>
</reference>
<evidence type="ECO:0000259" key="11">
    <source>
        <dbReference type="PROSITE" id="PS52015"/>
    </source>
</evidence>
<evidence type="ECO:0000256" key="7">
    <source>
        <dbReference type="ARBA" id="ARBA00022927"/>
    </source>
</evidence>
<dbReference type="PROSITE" id="PS52015">
    <property type="entry name" value="TONB_CTD"/>
    <property type="match status" value="2"/>
</dbReference>
<evidence type="ECO:0000313" key="12">
    <source>
        <dbReference type="EMBL" id="UOQ65788.1"/>
    </source>
</evidence>
<comment type="subcellular location">
    <subcellularLocation>
        <location evidence="1">Cell inner membrane</location>
        <topology evidence="1">Single-pass membrane protein</topology>
        <orientation evidence="1">Periplasmic side</orientation>
    </subcellularLocation>
</comment>
<evidence type="ECO:0000256" key="1">
    <source>
        <dbReference type="ARBA" id="ARBA00004383"/>
    </source>
</evidence>
<dbReference type="SUPFAM" id="SSF74653">
    <property type="entry name" value="TolA/TonB C-terminal domain"/>
    <property type="match status" value="3"/>
</dbReference>
<dbReference type="InterPro" id="IPR006260">
    <property type="entry name" value="TonB/TolA_C"/>
</dbReference>